<proteinExistence type="predicted"/>
<dbReference type="Pfam" id="PF07929">
    <property type="entry name" value="PRiA4_ORF3"/>
    <property type="match status" value="1"/>
</dbReference>
<dbReference type="SUPFAM" id="SSF159941">
    <property type="entry name" value="MM3350-like"/>
    <property type="match status" value="1"/>
</dbReference>
<evidence type="ECO:0000313" key="2">
    <source>
        <dbReference type="EMBL" id="QDT10798.1"/>
    </source>
</evidence>
<dbReference type="PANTHER" id="PTHR41878:SF1">
    <property type="entry name" value="TNPR PROTEIN"/>
    <property type="match status" value="1"/>
</dbReference>
<protein>
    <submittedName>
        <fullName evidence="2">Plasmid pRiA4b ORF-3-like protein</fullName>
    </submittedName>
</protein>
<dbReference type="InterPro" id="IPR024047">
    <property type="entry name" value="MM3350-like_sf"/>
</dbReference>
<gene>
    <name evidence="2" type="ORF">K239x_27890</name>
</gene>
<evidence type="ECO:0000313" key="3">
    <source>
        <dbReference type="Proteomes" id="UP000319817"/>
    </source>
</evidence>
<reference evidence="2 3" key="1">
    <citation type="submission" date="2019-02" db="EMBL/GenBank/DDBJ databases">
        <title>Deep-cultivation of Planctomycetes and their phenomic and genomic characterization uncovers novel biology.</title>
        <authorList>
            <person name="Wiegand S."/>
            <person name="Jogler M."/>
            <person name="Boedeker C."/>
            <person name="Pinto D."/>
            <person name="Vollmers J."/>
            <person name="Rivas-Marin E."/>
            <person name="Kohn T."/>
            <person name="Peeters S.H."/>
            <person name="Heuer A."/>
            <person name="Rast P."/>
            <person name="Oberbeckmann S."/>
            <person name="Bunk B."/>
            <person name="Jeske O."/>
            <person name="Meyerdierks A."/>
            <person name="Storesund J.E."/>
            <person name="Kallscheuer N."/>
            <person name="Luecker S."/>
            <person name="Lage O.M."/>
            <person name="Pohl T."/>
            <person name="Merkel B.J."/>
            <person name="Hornburger P."/>
            <person name="Mueller R.-W."/>
            <person name="Bruemmer F."/>
            <person name="Labrenz M."/>
            <person name="Spormann A.M."/>
            <person name="Op den Camp H."/>
            <person name="Overmann J."/>
            <person name="Amann R."/>
            <person name="Jetten M.S.M."/>
            <person name="Mascher T."/>
            <person name="Medema M.H."/>
            <person name="Devos D.P."/>
            <person name="Kaster A.-K."/>
            <person name="Ovreas L."/>
            <person name="Rohde M."/>
            <person name="Galperin M.Y."/>
            <person name="Jogler C."/>
        </authorList>
    </citation>
    <scope>NUCLEOTIDE SEQUENCE [LARGE SCALE GENOMIC DNA]</scope>
    <source>
        <strain evidence="2 3">K23_9</strain>
    </source>
</reference>
<feature type="domain" description="Plasmid pRiA4b Orf3-like" evidence="1">
    <location>
        <begin position="25"/>
        <end position="122"/>
    </location>
</feature>
<dbReference type="PANTHER" id="PTHR41878">
    <property type="entry name" value="LEXA REPRESSOR-RELATED"/>
    <property type="match status" value="1"/>
</dbReference>
<dbReference type="Proteomes" id="UP000319817">
    <property type="component" value="Chromosome"/>
</dbReference>
<dbReference type="Gene3D" id="3.10.290.30">
    <property type="entry name" value="MM3350-like"/>
    <property type="match status" value="1"/>
</dbReference>
<evidence type="ECO:0000259" key="1">
    <source>
        <dbReference type="Pfam" id="PF07929"/>
    </source>
</evidence>
<sequence>MTNSKASKQIQSALANDTREQPAEIYVIKITLSGSKPPIWRRIETGDVSLAKLNELIQTAMGWTNSHLHQFAIGEDCFVEPRCLEEGMMDWVESYSGITVAKLVAKHGANLKMRYDYDFGDG</sequence>
<dbReference type="AlphaFoldDB" id="A0A517NUJ0"/>
<name>A0A517NUJ0_9BACT</name>
<dbReference type="InterPro" id="IPR012912">
    <property type="entry name" value="Plasmid_pRiA4b_Orf3-like"/>
</dbReference>
<keyword evidence="3" id="KW-1185">Reference proteome</keyword>
<dbReference type="EMBL" id="CP036526">
    <property type="protein sequence ID" value="QDT10798.1"/>
    <property type="molecule type" value="Genomic_DNA"/>
</dbReference>
<organism evidence="2 3">
    <name type="scientific">Stieleria marina</name>
    <dbReference type="NCBI Taxonomy" id="1930275"/>
    <lineage>
        <taxon>Bacteria</taxon>
        <taxon>Pseudomonadati</taxon>
        <taxon>Planctomycetota</taxon>
        <taxon>Planctomycetia</taxon>
        <taxon>Pirellulales</taxon>
        <taxon>Pirellulaceae</taxon>
        <taxon>Stieleria</taxon>
    </lineage>
</organism>
<accession>A0A517NUJ0</accession>